<feature type="repeat" description="Pumilio" evidence="6">
    <location>
        <begin position="364"/>
        <end position="399"/>
    </location>
</feature>
<reference evidence="8" key="1">
    <citation type="submission" date="2019-09" db="EMBL/GenBank/DDBJ databases">
        <title>Draft genome information of white flower Hibiscus syriacus.</title>
        <authorList>
            <person name="Kim Y.-M."/>
        </authorList>
    </citation>
    <scope>NUCLEOTIDE SEQUENCE [LARGE SCALE GENOMIC DNA]</scope>
    <source>
        <strain evidence="8">YM2019G1</strain>
    </source>
</reference>
<comment type="subcellular location">
    <subcellularLocation>
        <location evidence="1">Cytoplasm</location>
    </subcellularLocation>
</comment>
<evidence type="ECO:0000259" key="7">
    <source>
        <dbReference type="PROSITE" id="PS50303"/>
    </source>
</evidence>
<keyword evidence="2" id="KW-0963">Cytoplasm</keyword>
<name>A0A6A2ZKV8_HIBSY</name>
<dbReference type="Proteomes" id="UP000436088">
    <property type="component" value="Unassembled WGS sequence"/>
</dbReference>
<evidence type="ECO:0000256" key="5">
    <source>
        <dbReference type="ARBA" id="ARBA00022884"/>
    </source>
</evidence>
<keyword evidence="9" id="KW-1185">Reference proteome</keyword>
<feature type="repeat" description="Pumilio" evidence="6">
    <location>
        <begin position="400"/>
        <end position="435"/>
    </location>
</feature>
<evidence type="ECO:0000313" key="8">
    <source>
        <dbReference type="EMBL" id="KAE8692674.1"/>
    </source>
</evidence>
<accession>A0A6A2ZKV8</accession>
<dbReference type="InterPro" id="IPR033133">
    <property type="entry name" value="PUM-HD"/>
</dbReference>
<dbReference type="SUPFAM" id="SSF48371">
    <property type="entry name" value="ARM repeat"/>
    <property type="match status" value="1"/>
</dbReference>
<feature type="repeat" description="Pumilio" evidence="6">
    <location>
        <begin position="252"/>
        <end position="291"/>
    </location>
</feature>
<evidence type="ECO:0000256" key="4">
    <source>
        <dbReference type="ARBA" id="ARBA00022845"/>
    </source>
</evidence>
<protein>
    <submittedName>
        <fullName evidence="8">Thioredoxin domain-containing protein 9</fullName>
    </submittedName>
</protein>
<dbReference type="InterPro" id="IPR001313">
    <property type="entry name" value="Pumilio_RNA-bd_rpt"/>
</dbReference>
<evidence type="ECO:0000313" key="9">
    <source>
        <dbReference type="Proteomes" id="UP000436088"/>
    </source>
</evidence>
<sequence>MEDFGNHAGFGGDEEQDLLGNPYLPDQLQINDYYHIFANPSLGLQGHDDLFRFQNPTSSSSQGYLHESLDECFGRMNLNQTWNANDFGSSPMFRDGFNGRYLNSTTSLGGQTTVQSVNPIGSTFIDDGLHNVNCFPFQNPLPIDVMSPSMHNRQRVINPNRPCLVHERSRFSWSWLRELRGKVCQVAKDQNGCRFLQEKLENPMITGEEIEMIFMEVKDQLHALMVHRFGNYLIQYLSKAADQVIRTQLLFLLVRSPQRFLEVCTDIHGSRTIQKVMECITTNEQRCMLLSSLKPIAFILINHSNGHHVIQQCLYNFSHKEILHFTNVVVAHCIEIATNKSGCCLLQEWLVHVDAKDQGRLLDQIIANALLLSENEFGNYVVQFVIKTRNRYATAAIIGQLKGSFVALSFNKYASNVVEKCLIFSGEELSSAIITEIINDPDFVKVIGNDYGNYVVQSALLVSKGDLHDALQAFIRHHYSFLQSNPFGRRVLSRARCRKNRI</sequence>
<keyword evidence="4" id="KW-0810">Translation regulation</keyword>
<organism evidence="8 9">
    <name type="scientific">Hibiscus syriacus</name>
    <name type="common">Rose of Sharon</name>
    <dbReference type="NCBI Taxonomy" id="106335"/>
    <lineage>
        <taxon>Eukaryota</taxon>
        <taxon>Viridiplantae</taxon>
        <taxon>Streptophyta</taxon>
        <taxon>Embryophyta</taxon>
        <taxon>Tracheophyta</taxon>
        <taxon>Spermatophyta</taxon>
        <taxon>Magnoliopsida</taxon>
        <taxon>eudicotyledons</taxon>
        <taxon>Gunneridae</taxon>
        <taxon>Pentapetalae</taxon>
        <taxon>rosids</taxon>
        <taxon>malvids</taxon>
        <taxon>Malvales</taxon>
        <taxon>Malvaceae</taxon>
        <taxon>Malvoideae</taxon>
        <taxon>Hibiscus</taxon>
    </lineage>
</organism>
<feature type="domain" description="PUM-HD" evidence="7">
    <location>
        <begin position="152"/>
        <end position="499"/>
    </location>
</feature>
<dbReference type="PROSITE" id="PS50302">
    <property type="entry name" value="PUM"/>
    <property type="match status" value="4"/>
</dbReference>
<gene>
    <name evidence="8" type="ORF">F3Y22_tig00110831pilonHSYRG00416</name>
</gene>
<dbReference type="AlphaFoldDB" id="A0A6A2ZKV8"/>
<dbReference type="EMBL" id="VEPZ02001131">
    <property type="protein sequence ID" value="KAE8692674.1"/>
    <property type="molecule type" value="Genomic_DNA"/>
</dbReference>
<feature type="repeat" description="Pumilio" evidence="6">
    <location>
        <begin position="216"/>
        <end position="251"/>
    </location>
</feature>
<evidence type="ECO:0000256" key="1">
    <source>
        <dbReference type="ARBA" id="ARBA00004496"/>
    </source>
</evidence>
<keyword evidence="5" id="KW-0694">RNA-binding</keyword>
<dbReference type="InterPro" id="IPR016024">
    <property type="entry name" value="ARM-type_fold"/>
</dbReference>
<evidence type="ECO:0000256" key="3">
    <source>
        <dbReference type="ARBA" id="ARBA00022737"/>
    </source>
</evidence>
<dbReference type="PANTHER" id="PTHR12537">
    <property type="entry name" value="RNA BINDING PROTEIN PUMILIO-RELATED"/>
    <property type="match status" value="1"/>
</dbReference>
<evidence type="ECO:0000256" key="2">
    <source>
        <dbReference type="ARBA" id="ARBA00022490"/>
    </source>
</evidence>
<dbReference type="GO" id="GO:0006417">
    <property type="term" value="P:regulation of translation"/>
    <property type="evidence" value="ECO:0007669"/>
    <property type="project" value="UniProtKB-KW"/>
</dbReference>
<dbReference type="PROSITE" id="PS50303">
    <property type="entry name" value="PUM_HD"/>
    <property type="match status" value="1"/>
</dbReference>
<evidence type="ECO:0000256" key="6">
    <source>
        <dbReference type="PROSITE-ProRule" id="PRU00317"/>
    </source>
</evidence>
<dbReference type="GO" id="GO:0005737">
    <property type="term" value="C:cytoplasm"/>
    <property type="evidence" value="ECO:0007669"/>
    <property type="project" value="UniProtKB-SubCell"/>
</dbReference>
<dbReference type="PANTHER" id="PTHR12537:SF129">
    <property type="entry name" value="PUMILIO HOMOLOG 15-LIKE"/>
    <property type="match status" value="1"/>
</dbReference>
<dbReference type="Pfam" id="PF00806">
    <property type="entry name" value="PUF"/>
    <property type="match status" value="8"/>
</dbReference>
<dbReference type="Gene3D" id="1.25.10.10">
    <property type="entry name" value="Leucine-rich Repeat Variant"/>
    <property type="match status" value="1"/>
</dbReference>
<dbReference type="GO" id="GO:0003729">
    <property type="term" value="F:mRNA binding"/>
    <property type="evidence" value="ECO:0007669"/>
    <property type="project" value="TreeGrafter"/>
</dbReference>
<keyword evidence="3" id="KW-0677">Repeat</keyword>
<dbReference type="SMART" id="SM00025">
    <property type="entry name" value="Pumilio"/>
    <property type="match status" value="8"/>
</dbReference>
<proteinExistence type="predicted"/>
<dbReference type="InterPro" id="IPR011989">
    <property type="entry name" value="ARM-like"/>
</dbReference>
<comment type="caution">
    <text evidence="8">The sequence shown here is derived from an EMBL/GenBank/DDBJ whole genome shotgun (WGS) entry which is preliminary data.</text>
</comment>